<evidence type="ECO:0000313" key="3">
    <source>
        <dbReference type="EMBL" id="EOT70897.1"/>
    </source>
</evidence>
<reference evidence="2 4" key="1">
    <citation type="submission" date="2013-02" db="EMBL/GenBank/DDBJ databases">
        <title>The Genome Sequence of Enterococcus raffinosus ATCC_49464.</title>
        <authorList>
            <consortium name="The Broad Institute Genome Sequencing Platform"/>
            <consortium name="The Broad Institute Genome Sequencing Center for Infectious Disease"/>
            <person name="Earl A.M."/>
            <person name="Gilmore M.S."/>
            <person name="Lebreton F."/>
            <person name="Walker B."/>
            <person name="Young S.K."/>
            <person name="Zeng Q."/>
            <person name="Gargeya S."/>
            <person name="Fitzgerald M."/>
            <person name="Haas B."/>
            <person name="Abouelleil A."/>
            <person name="Alvarado L."/>
            <person name="Arachchi H.M."/>
            <person name="Berlin A.M."/>
            <person name="Chapman S.B."/>
            <person name="Dewar J."/>
            <person name="Goldberg J."/>
            <person name="Griggs A."/>
            <person name="Gujja S."/>
            <person name="Hansen M."/>
            <person name="Howarth C."/>
            <person name="Imamovic A."/>
            <person name="Larimer J."/>
            <person name="McCowan C."/>
            <person name="Murphy C."/>
            <person name="Neiman D."/>
            <person name="Pearson M."/>
            <person name="Priest M."/>
            <person name="Roberts A."/>
            <person name="Saif S."/>
            <person name="Shea T."/>
            <person name="Sisk P."/>
            <person name="Sykes S."/>
            <person name="Wortman J."/>
            <person name="Nusbaum C."/>
            <person name="Birren B."/>
        </authorList>
    </citation>
    <scope>NUCLEOTIDE SEQUENCE [LARGE SCALE GENOMIC DNA]</scope>
    <source>
        <strain evidence="2 4">ATCC 49464</strain>
    </source>
</reference>
<feature type="transmembrane region" description="Helical" evidence="1">
    <location>
        <begin position="12"/>
        <end position="34"/>
    </location>
</feature>
<evidence type="ECO:0000313" key="4">
    <source>
        <dbReference type="Proteomes" id="UP000013877"/>
    </source>
</evidence>
<evidence type="ECO:0000256" key="1">
    <source>
        <dbReference type="SAM" id="Phobius"/>
    </source>
</evidence>
<evidence type="ECO:0000313" key="2">
    <source>
        <dbReference type="EMBL" id="EOH75498.1"/>
    </source>
</evidence>
<keyword evidence="5" id="KW-1185">Reference proteome</keyword>
<comment type="caution">
    <text evidence="2">The sequence shown here is derived from an EMBL/GenBank/DDBJ whole genome shotgun (WGS) entry which is preliminary data.</text>
</comment>
<reference evidence="3 5" key="2">
    <citation type="submission" date="2013-03" db="EMBL/GenBank/DDBJ databases">
        <title>The Genome Sequence of Enterococcus raffinosus ATCC_49464 (PacBio/Illumina hybrid assembly).</title>
        <authorList>
            <consortium name="The Broad Institute Genomics Platform"/>
            <consortium name="The Broad Institute Genome Sequencing Center for Infectious Disease"/>
            <person name="Earl A."/>
            <person name="Russ C."/>
            <person name="Gilmore M."/>
            <person name="Surin D."/>
            <person name="Walker B."/>
            <person name="Young S."/>
            <person name="Zeng Q."/>
            <person name="Gargeya S."/>
            <person name="Fitzgerald M."/>
            <person name="Haas B."/>
            <person name="Abouelleil A."/>
            <person name="Allen A.W."/>
            <person name="Alvarado L."/>
            <person name="Arachchi H.M."/>
            <person name="Berlin A.M."/>
            <person name="Chapman S.B."/>
            <person name="Gainer-Dewar J."/>
            <person name="Goldberg J."/>
            <person name="Griggs A."/>
            <person name="Gujja S."/>
            <person name="Hansen M."/>
            <person name="Howarth C."/>
            <person name="Imamovic A."/>
            <person name="Ireland A."/>
            <person name="Larimer J."/>
            <person name="McCowan C."/>
            <person name="Murphy C."/>
            <person name="Pearson M."/>
            <person name="Poon T.W."/>
            <person name="Priest M."/>
            <person name="Roberts A."/>
            <person name="Saif S."/>
            <person name="Shea T."/>
            <person name="Sisk P."/>
            <person name="Sykes S."/>
            <person name="Wortman J."/>
            <person name="Nusbaum C."/>
            <person name="Birren B."/>
        </authorList>
    </citation>
    <scope>NUCLEOTIDE SEQUENCE [LARGE SCALE GENOMIC DNA]</scope>
    <source>
        <strain evidence="3 5">ATCC 49464</strain>
    </source>
</reference>
<keyword evidence="1" id="KW-1133">Transmembrane helix</keyword>
<accession>R2NWU4</accession>
<keyword evidence="1" id="KW-0812">Transmembrane</keyword>
<sequence>MRVMTKNEKIDMLYSIILGLIGLFALFCVKFIAFTGNGLRFSCLWR</sequence>
<name>R2NWU4_9ENTE</name>
<dbReference type="HOGENOM" id="CLU_3183446_0_0_9"/>
<dbReference type="Proteomes" id="UP000014158">
    <property type="component" value="Unassembled WGS sequence"/>
</dbReference>
<evidence type="ECO:0000313" key="5">
    <source>
        <dbReference type="Proteomes" id="UP000014158"/>
    </source>
</evidence>
<dbReference type="EMBL" id="ASWF01000007">
    <property type="protein sequence ID" value="EOT70897.1"/>
    <property type="molecule type" value="Genomic_DNA"/>
</dbReference>
<organism evidence="2 4">
    <name type="scientific">Enterococcus raffinosus ATCC 49464</name>
    <dbReference type="NCBI Taxonomy" id="1158602"/>
    <lineage>
        <taxon>Bacteria</taxon>
        <taxon>Bacillati</taxon>
        <taxon>Bacillota</taxon>
        <taxon>Bacilli</taxon>
        <taxon>Lactobacillales</taxon>
        <taxon>Enterococcaceae</taxon>
        <taxon>Enterococcus</taxon>
    </lineage>
</organism>
<dbReference type="EMBL" id="AJAL01000017">
    <property type="protein sequence ID" value="EOH75498.1"/>
    <property type="molecule type" value="Genomic_DNA"/>
</dbReference>
<dbReference type="Proteomes" id="UP000013877">
    <property type="component" value="Unassembled WGS sequence"/>
</dbReference>
<proteinExistence type="predicted"/>
<protein>
    <submittedName>
        <fullName evidence="2">Uncharacterized protein</fullName>
    </submittedName>
</protein>
<dbReference type="AlphaFoldDB" id="R2NWU4"/>
<keyword evidence="1" id="KW-0472">Membrane</keyword>
<gene>
    <name evidence="3" type="ORF">I590_04237</name>
    <name evidence="2" type="ORF">UAK_03142</name>
</gene>